<comment type="caution">
    <text evidence="1">The sequence shown here is derived from an EMBL/GenBank/DDBJ whole genome shotgun (WGS) entry which is preliminary data.</text>
</comment>
<reference evidence="1 2" key="1">
    <citation type="submission" date="2018-08" db="EMBL/GenBank/DDBJ databases">
        <title>A genome reference for cultivated species of the human gut microbiota.</title>
        <authorList>
            <person name="Zou Y."/>
            <person name="Xue W."/>
            <person name="Luo G."/>
        </authorList>
    </citation>
    <scope>NUCLEOTIDE SEQUENCE [LARGE SCALE GENOMIC DNA]</scope>
    <source>
        <strain evidence="1 2">OM06-11AA</strain>
    </source>
</reference>
<organism evidence="1 2">
    <name type="scientific">Blautia obeum</name>
    <dbReference type="NCBI Taxonomy" id="40520"/>
    <lineage>
        <taxon>Bacteria</taxon>
        <taxon>Bacillati</taxon>
        <taxon>Bacillota</taxon>
        <taxon>Clostridia</taxon>
        <taxon>Lachnospirales</taxon>
        <taxon>Lachnospiraceae</taxon>
        <taxon>Blautia</taxon>
    </lineage>
</organism>
<gene>
    <name evidence="1" type="ORF">DXB81_17640</name>
</gene>
<dbReference type="AlphaFoldDB" id="A0A3E5A0Z8"/>
<sequence length="153" mass="17321">MSDEINMTISIPTDDEGYVLLQCEQCGTYFKATPSDLKDDGVLHIFCPSCGLISENYVTEDVLELAMKMVTNAVNDMIYNEFKKMERHSKKGIITFKAGKRPKHENEDPIRSGIEAMEICDFPCCKRTAKIKPLLKMTGAYCPFCGVKNYEIE</sequence>
<name>A0A3E5A0Z8_9FIRM</name>
<evidence type="ECO:0000313" key="1">
    <source>
        <dbReference type="EMBL" id="RGN01659.1"/>
    </source>
</evidence>
<protein>
    <submittedName>
        <fullName evidence="1">TFIIB-type zinc ribbon-containing protein</fullName>
    </submittedName>
</protein>
<proteinExistence type="predicted"/>
<dbReference type="EMBL" id="QSUB01000015">
    <property type="protein sequence ID" value="RGN01659.1"/>
    <property type="molecule type" value="Genomic_DNA"/>
</dbReference>
<evidence type="ECO:0000313" key="2">
    <source>
        <dbReference type="Proteomes" id="UP000261222"/>
    </source>
</evidence>
<dbReference type="RefSeq" id="WP_117739788.1">
    <property type="nucleotide sequence ID" value="NZ_QSUB01000015.1"/>
</dbReference>
<dbReference type="Proteomes" id="UP000261222">
    <property type="component" value="Unassembled WGS sequence"/>
</dbReference>
<accession>A0A3E5A0Z8</accession>